<dbReference type="Gene3D" id="1.20.5.430">
    <property type="match status" value="1"/>
</dbReference>
<reference evidence="3 4" key="1">
    <citation type="submission" date="2013-03" db="EMBL/GenBank/DDBJ databases">
        <title>The Genome Sequence of Phialophora europaea CBS 101466.</title>
        <authorList>
            <consortium name="The Broad Institute Genomics Platform"/>
            <person name="Cuomo C."/>
            <person name="de Hoog S."/>
            <person name="Gorbushina A."/>
            <person name="Walker B."/>
            <person name="Young S.K."/>
            <person name="Zeng Q."/>
            <person name="Gargeya S."/>
            <person name="Fitzgerald M."/>
            <person name="Haas B."/>
            <person name="Abouelleil A."/>
            <person name="Allen A.W."/>
            <person name="Alvarado L."/>
            <person name="Arachchi H.M."/>
            <person name="Berlin A.M."/>
            <person name="Chapman S.B."/>
            <person name="Gainer-Dewar J."/>
            <person name="Goldberg J."/>
            <person name="Griggs A."/>
            <person name="Gujja S."/>
            <person name="Hansen M."/>
            <person name="Howarth C."/>
            <person name="Imamovic A."/>
            <person name="Ireland A."/>
            <person name="Larimer J."/>
            <person name="McCowan C."/>
            <person name="Murphy C."/>
            <person name="Pearson M."/>
            <person name="Poon T.W."/>
            <person name="Priest M."/>
            <person name="Roberts A."/>
            <person name="Saif S."/>
            <person name="Shea T."/>
            <person name="Sisk P."/>
            <person name="Sykes S."/>
            <person name="Wortman J."/>
            <person name="Nusbaum C."/>
            <person name="Birren B."/>
        </authorList>
    </citation>
    <scope>NUCLEOTIDE SEQUENCE [LARGE SCALE GENOMIC DNA]</scope>
    <source>
        <strain evidence="3 4">CBS 101466</strain>
    </source>
</reference>
<evidence type="ECO:0000313" key="4">
    <source>
        <dbReference type="Proteomes" id="UP000030752"/>
    </source>
</evidence>
<dbReference type="InParanoid" id="W2RZT1"/>
<dbReference type="OrthoDB" id="4159489at2759"/>
<evidence type="ECO:0000256" key="1">
    <source>
        <dbReference type="ARBA" id="ARBA00006349"/>
    </source>
</evidence>
<accession>W2RZT1</accession>
<dbReference type="eggNOG" id="ENOG502T7EK">
    <property type="taxonomic scope" value="Eukaryota"/>
</dbReference>
<comment type="similarity">
    <text evidence="1">Belongs to the HSBP1 family.</text>
</comment>
<dbReference type="GO" id="GO:0003714">
    <property type="term" value="F:transcription corepressor activity"/>
    <property type="evidence" value="ECO:0007669"/>
    <property type="project" value="InterPro"/>
</dbReference>
<dbReference type="STRING" id="1220924.W2RZT1"/>
<dbReference type="InterPro" id="IPR009643">
    <property type="entry name" value="HS1-bd"/>
</dbReference>
<name>W2RZT1_CYPE1</name>
<evidence type="ECO:0000256" key="2">
    <source>
        <dbReference type="SAM" id="MobiDB-lite"/>
    </source>
</evidence>
<dbReference type="HOGENOM" id="CLU_143609_0_0_1"/>
<dbReference type="AlphaFoldDB" id="W2RZT1"/>
<dbReference type="EMBL" id="KB822719">
    <property type="protein sequence ID" value="ETN41986.1"/>
    <property type="molecule type" value="Genomic_DNA"/>
</dbReference>
<dbReference type="Pfam" id="PF06825">
    <property type="entry name" value="HSBP1"/>
    <property type="match status" value="1"/>
</dbReference>
<sequence>MSATSPPPQEQLQANTSAQLDPTTQSTSTAQEASHRLAEAIDDFLGDLDKKFSNISNEILTRLDDMAERCDRLEQEILLRDSGAVKGLGIGESAKDGDTTG</sequence>
<protein>
    <submittedName>
        <fullName evidence="3">Uncharacterized protein</fullName>
    </submittedName>
</protein>
<feature type="compositionally biased region" description="Low complexity" evidence="2">
    <location>
        <begin position="23"/>
        <end position="32"/>
    </location>
</feature>
<feature type="region of interest" description="Disordered" evidence="2">
    <location>
        <begin position="1"/>
        <end position="33"/>
    </location>
</feature>
<feature type="compositionally biased region" description="Polar residues" evidence="2">
    <location>
        <begin position="10"/>
        <end position="22"/>
    </location>
</feature>
<proteinExistence type="inferred from homology"/>
<dbReference type="GeneID" id="19971264"/>
<dbReference type="Proteomes" id="UP000030752">
    <property type="component" value="Unassembled WGS sequence"/>
</dbReference>
<gene>
    <name evidence="3" type="ORF">HMPREF1541_03925</name>
</gene>
<evidence type="ECO:0000313" key="3">
    <source>
        <dbReference type="EMBL" id="ETN41986.1"/>
    </source>
</evidence>
<keyword evidence="4" id="KW-1185">Reference proteome</keyword>
<dbReference type="VEuPathDB" id="FungiDB:HMPREF1541_03925"/>
<dbReference type="RefSeq" id="XP_008716495.1">
    <property type="nucleotide sequence ID" value="XM_008718273.1"/>
</dbReference>
<organism evidence="3 4">
    <name type="scientific">Cyphellophora europaea (strain CBS 101466)</name>
    <name type="common">Phialophora europaea</name>
    <dbReference type="NCBI Taxonomy" id="1220924"/>
    <lineage>
        <taxon>Eukaryota</taxon>
        <taxon>Fungi</taxon>
        <taxon>Dikarya</taxon>
        <taxon>Ascomycota</taxon>
        <taxon>Pezizomycotina</taxon>
        <taxon>Eurotiomycetes</taxon>
        <taxon>Chaetothyriomycetidae</taxon>
        <taxon>Chaetothyriales</taxon>
        <taxon>Cyphellophoraceae</taxon>
        <taxon>Cyphellophora</taxon>
    </lineage>
</organism>